<protein>
    <recommendedName>
        <fullName evidence="8 9">Dephospho-CoA kinase</fullName>
        <ecNumber evidence="8 9">2.7.1.24</ecNumber>
    </recommendedName>
    <alternativeName>
        <fullName evidence="8">Dephosphocoenzyme A kinase</fullName>
    </alternativeName>
</protein>
<evidence type="ECO:0000256" key="3">
    <source>
        <dbReference type="ARBA" id="ARBA00022679"/>
    </source>
</evidence>
<evidence type="ECO:0000256" key="9">
    <source>
        <dbReference type="NCBIfam" id="TIGR00152"/>
    </source>
</evidence>
<dbReference type="Proteomes" id="UP000271426">
    <property type="component" value="Chromosome"/>
</dbReference>
<keyword evidence="2 8" id="KW-0963">Cytoplasm</keyword>
<dbReference type="KEGG" id="cpso:CPPEL_06335"/>
<sequence length="214" mass="23327">MCCALPFRLGYNGEAMKIGLTGGIGSGKSTVATMLRERGANIIDADQVARDVVAPGSPVLEELAAAFGQDIIESDGSLRRQALAQRAFRDEASTAKLNAITHPAIAKRIKTLLEAADREDATAIVVLDHPLLLETNSDALVDRVIVVDVPAQERIRRLVAYRGLEADDAKARIERQMPDQQRRARADYLVDNSGDEQALKAEVAKLWEYVHAVQ</sequence>
<dbReference type="HAMAP" id="MF_00376">
    <property type="entry name" value="Dephospho_CoA_kinase"/>
    <property type="match status" value="1"/>
</dbReference>
<dbReference type="NCBIfam" id="NF002879">
    <property type="entry name" value="PRK03333.1"/>
    <property type="match status" value="1"/>
</dbReference>
<gene>
    <name evidence="8 10" type="primary">coaE</name>
    <name evidence="10" type="ORF">CPPEL_06335</name>
</gene>
<dbReference type="PANTHER" id="PTHR10695">
    <property type="entry name" value="DEPHOSPHO-COA KINASE-RELATED"/>
    <property type="match status" value="1"/>
</dbReference>
<comment type="function">
    <text evidence="8">Catalyzes the phosphorylation of the 3'-hydroxyl group of dephosphocoenzyme A to form coenzyme A.</text>
</comment>
<evidence type="ECO:0000256" key="4">
    <source>
        <dbReference type="ARBA" id="ARBA00022741"/>
    </source>
</evidence>
<dbReference type="NCBIfam" id="TIGR00152">
    <property type="entry name" value="dephospho-CoA kinase"/>
    <property type="match status" value="1"/>
</dbReference>
<dbReference type="Pfam" id="PF01121">
    <property type="entry name" value="CoaE"/>
    <property type="match status" value="1"/>
</dbReference>
<dbReference type="InterPro" id="IPR001977">
    <property type="entry name" value="Depp_CoAkinase"/>
</dbReference>
<dbReference type="InterPro" id="IPR027417">
    <property type="entry name" value="P-loop_NTPase"/>
</dbReference>
<dbReference type="SUPFAM" id="SSF52540">
    <property type="entry name" value="P-loop containing nucleoside triphosphate hydrolases"/>
    <property type="match status" value="1"/>
</dbReference>
<accession>A0A3G6IUM6</accession>
<dbReference type="AlphaFoldDB" id="A0A3G6IUM6"/>
<feature type="binding site" evidence="8">
    <location>
        <begin position="25"/>
        <end position="30"/>
    </location>
    <ligand>
        <name>ATP</name>
        <dbReference type="ChEBI" id="CHEBI:30616"/>
    </ligand>
</feature>
<dbReference type="GO" id="GO:0015937">
    <property type="term" value="P:coenzyme A biosynthetic process"/>
    <property type="evidence" value="ECO:0007669"/>
    <property type="project" value="UniProtKB-UniRule"/>
</dbReference>
<comment type="catalytic activity">
    <reaction evidence="8">
        <text>3'-dephospho-CoA + ATP = ADP + CoA + H(+)</text>
        <dbReference type="Rhea" id="RHEA:18245"/>
        <dbReference type="ChEBI" id="CHEBI:15378"/>
        <dbReference type="ChEBI" id="CHEBI:30616"/>
        <dbReference type="ChEBI" id="CHEBI:57287"/>
        <dbReference type="ChEBI" id="CHEBI:57328"/>
        <dbReference type="ChEBI" id="CHEBI:456216"/>
        <dbReference type="EC" id="2.7.1.24"/>
    </reaction>
</comment>
<dbReference type="GO" id="GO:0005737">
    <property type="term" value="C:cytoplasm"/>
    <property type="evidence" value="ECO:0007669"/>
    <property type="project" value="UniProtKB-SubCell"/>
</dbReference>
<dbReference type="FunFam" id="3.40.50.300:FF:000991">
    <property type="entry name" value="Dephospho-CoA kinase"/>
    <property type="match status" value="1"/>
</dbReference>
<organism evidence="10 11">
    <name type="scientific">Corynebacterium pseudopelargi</name>
    <dbReference type="NCBI Taxonomy" id="2080757"/>
    <lineage>
        <taxon>Bacteria</taxon>
        <taxon>Bacillati</taxon>
        <taxon>Actinomycetota</taxon>
        <taxon>Actinomycetes</taxon>
        <taxon>Mycobacteriales</taxon>
        <taxon>Corynebacteriaceae</taxon>
        <taxon>Corynebacterium</taxon>
    </lineage>
</organism>
<dbReference type="EC" id="2.7.1.24" evidence="8 9"/>
<dbReference type="GO" id="GO:0005524">
    <property type="term" value="F:ATP binding"/>
    <property type="evidence" value="ECO:0007669"/>
    <property type="project" value="UniProtKB-UniRule"/>
</dbReference>
<dbReference type="PANTHER" id="PTHR10695:SF46">
    <property type="entry name" value="BIFUNCTIONAL COENZYME A SYNTHASE-RELATED"/>
    <property type="match status" value="1"/>
</dbReference>
<comment type="subcellular location">
    <subcellularLocation>
        <location evidence="8">Cytoplasm</location>
    </subcellularLocation>
</comment>
<keyword evidence="5 8" id="KW-0418">Kinase</keyword>
<keyword evidence="6 8" id="KW-0067">ATP-binding</keyword>
<reference evidence="10 11" key="1">
    <citation type="submission" date="2018-11" db="EMBL/GenBank/DDBJ databases">
        <authorList>
            <person name="Kleinhagauer T."/>
            <person name="Glaeser S.P."/>
            <person name="Spergser J."/>
            <person name="Ruckert C."/>
            <person name="Kaempfer P."/>
            <person name="Busse H.-J."/>
        </authorList>
    </citation>
    <scope>NUCLEOTIDE SEQUENCE [LARGE SCALE GENOMIC DNA]</scope>
    <source>
        <strain evidence="10 11">812CH</strain>
    </source>
</reference>
<keyword evidence="7 8" id="KW-0173">Coenzyme A biosynthesis</keyword>
<evidence type="ECO:0000313" key="10">
    <source>
        <dbReference type="EMBL" id="AZA09382.1"/>
    </source>
</evidence>
<evidence type="ECO:0000256" key="7">
    <source>
        <dbReference type="ARBA" id="ARBA00022993"/>
    </source>
</evidence>
<keyword evidence="11" id="KW-1185">Reference proteome</keyword>
<comment type="similarity">
    <text evidence="1 8">Belongs to the CoaE family.</text>
</comment>
<evidence type="ECO:0000256" key="1">
    <source>
        <dbReference type="ARBA" id="ARBA00009018"/>
    </source>
</evidence>
<dbReference type="EMBL" id="CP033898">
    <property type="protein sequence ID" value="AZA09382.1"/>
    <property type="molecule type" value="Genomic_DNA"/>
</dbReference>
<keyword evidence="4 8" id="KW-0547">Nucleotide-binding</keyword>
<evidence type="ECO:0000313" key="11">
    <source>
        <dbReference type="Proteomes" id="UP000271426"/>
    </source>
</evidence>
<evidence type="ECO:0000256" key="8">
    <source>
        <dbReference type="HAMAP-Rule" id="MF_00376"/>
    </source>
</evidence>
<name>A0A3G6IUM6_9CORY</name>
<dbReference type="PROSITE" id="PS51219">
    <property type="entry name" value="DPCK"/>
    <property type="match status" value="1"/>
</dbReference>
<evidence type="ECO:0000256" key="6">
    <source>
        <dbReference type="ARBA" id="ARBA00022840"/>
    </source>
</evidence>
<evidence type="ECO:0000256" key="5">
    <source>
        <dbReference type="ARBA" id="ARBA00022777"/>
    </source>
</evidence>
<dbReference type="CDD" id="cd02022">
    <property type="entry name" value="DPCK"/>
    <property type="match status" value="1"/>
</dbReference>
<dbReference type="Gene3D" id="3.40.50.300">
    <property type="entry name" value="P-loop containing nucleotide triphosphate hydrolases"/>
    <property type="match status" value="1"/>
</dbReference>
<comment type="pathway">
    <text evidence="8">Cofactor biosynthesis; coenzyme A biosynthesis; CoA from (R)-pantothenate: step 5/5.</text>
</comment>
<dbReference type="UniPathway" id="UPA00241">
    <property type="reaction ID" value="UER00356"/>
</dbReference>
<keyword evidence="3 8" id="KW-0808">Transferase</keyword>
<evidence type="ECO:0000256" key="2">
    <source>
        <dbReference type="ARBA" id="ARBA00022490"/>
    </source>
</evidence>
<proteinExistence type="inferred from homology"/>
<dbReference type="GO" id="GO:0004140">
    <property type="term" value="F:dephospho-CoA kinase activity"/>
    <property type="evidence" value="ECO:0007669"/>
    <property type="project" value="UniProtKB-UniRule"/>
</dbReference>